<dbReference type="KEGG" id="ppi:YSA_10048"/>
<proteinExistence type="predicted"/>
<name>I3V3A5_PSEPU</name>
<evidence type="ECO:0000313" key="3">
    <source>
        <dbReference type="Proteomes" id="UP000005268"/>
    </source>
</evidence>
<dbReference type="EMBL" id="CP003588">
    <property type="protein sequence ID" value="AFK72226.1"/>
    <property type="molecule type" value="Genomic_DNA"/>
</dbReference>
<accession>I3V3A5</accession>
<evidence type="ECO:0000256" key="1">
    <source>
        <dbReference type="SAM" id="MobiDB-lite"/>
    </source>
</evidence>
<dbReference type="PATRIC" id="fig|231023.4.peg.4835"/>
<gene>
    <name evidence="2" type="ORF">YSA_10048</name>
</gene>
<dbReference type="Proteomes" id="UP000005268">
    <property type="component" value="Chromosome"/>
</dbReference>
<sequence length="34" mass="3732">MKRLNDEIVSCVNGNDRGLPVLASSRAKPRPQIP</sequence>
<feature type="region of interest" description="Disordered" evidence="1">
    <location>
        <begin position="15"/>
        <end position="34"/>
    </location>
</feature>
<reference evidence="2 3" key="1">
    <citation type="journal article" date="2012" name="J. Bacteriol.">
        <title>Complete Genome Sequence of the Naphthalene-Degrading Pseudomonas putida Strain ND6.</title>
        <authorList>
            <person name="Li S."/>
            <person name="Zhao H."/>
            <person name="Li Y."/>
            <person name="Niu S."/>
            <person name="Cai B."/>
        </authorList>
    </citation>
    <scope>NUCLEOTIDE SEQUENCE [LARGE SCALE GENOMIC DNA]</scope>
    <source>
        <strain evidence="2 3">ND6</strain>
    </source>
</reference>
<dbReference type="HOGENOM" id="CLU_3375426_0_0_6"/>
<protein>
    <submittedName>
        <fullName evidence="2">Uncharacterized protein</fullName>
    </submittedName>
</protein>
<dbReference type="AlphaFoldDB" id="I3V3A5"/>
<organism evidence="2 3">
    <name type="scientific">Pseudomonas putida ND6</name>
    <dbReference type="NCBI Taxonomy" id="231023"/>
    <lineage>
        <taxon>Bacteria</taxon>
        <taxon>Pseudomonadati</taxon>
        <taxon>Pseudomonadota</taxon>
        <taxon>Gammaproteobacteria</taxon>
        <taxon>Pseudomonadales</taxon>
        <taxon>Pseudomonadaceae</taxon>
        <taxon>Pseudomonas</taxon>
    </lineage>
</organism>
<evidence type="ECO:0000313" key="2">
    <source>
        <dbReference type="EMBL" id="AFK72226.1"/>
    </source>
</evidence>